<proteinExistence type="predicted"/>
<evidence type="ECO:0000256" key="9">
    <source>
        <dbReference type="ARBA" id="ARBA00030321"/>
    </source>
</evidence>
<dbReference type="Proteomes" id="UP001344888">
    <property type="component" value="Unassembled WGS sequence"/>
</dbReference>
<evidence type="ECO:0000256" key="7">
    <source>
        <dbReference type="ARBA" id="ARBA00029483"/>
    </source>
</evidence>
<evidence type="ECO:0000256" key="2">
    <source>
        <dbReference type="ARBA" id="ARBA00022525"/>
    </source>
</evidence>
<evidence type="ECO:0000313" key="10">
    <source>
        <dbReference type="EMBL" id="MEC1178371.1"/>
    </source>
</evidence>
<dbReference type="EMBL" id="JARSFG010000010">
    <property type="protein sequence ID" value="MEC1178371.1"/>
    <property type="molecule type" value="Genomic_DNA"/>
</dbReference>
<comment type="subcellular location">
    <subcellularLocation>
        <location evidence="1">Secreted</location>
    </subcellularLocation>
</comment>
<keyword evidence="4" id="KW-0178">Competence</keyword>
<name>A0AAW9NPE9_9BACL</name>
<accession>A0AAW9NPE9</accession>
<sequence>MMKLIQYLHDNMDIAKLLHEGKVSLVGVTEQEQVAIMEAFEEDIHADGVFWS</sequence>
<dbReference type="Pfam" id="PF05952">
    <property type="entry name" value="ComX"/>
    <property type="match status" value="1"/>
</dbReference>
<organism evidence="10 11">
    <name type="scientific">Metasolibacillus meyeri</name>
    <dbReference type="NCBI Taxonomy" id="1071052"/>
    <lineage>
        <taxon>Bacteria</taxon>
        <taxon>Bacillati</taxon>
        <taxon>Bacillota</taxon>
        <taxon>Bacilli</taxon>
        <taxon>Bacillales</taxon>
        <taxon>Caryophanaceae</taxon>
        <taxon>Metasolibacillus</taxon>
    </lineage>
</organism>
<comment type="subunit">
    <text evidence="7">Interacts directly with the sensor histidine kinase ComP and stimulates its activity.</text>
</comment>
<dbReference type="InterPro" id="IPR009233">
    <property type="entry name" value="Competence_ComX_Bacillus"/>
</dbReference>
<gene>
    <name evidence="10" type="primary">comX</name>
    <name evidence="10" type="ORF">P9B03_07755</name>
</gene>
<evidence type="ECO:0000313" key="11">
    <source>
        <dbReference type="Proteomes" id="UP001344888"/>
    </source>
</evidence>
<keyword evidence="5" id="KW-0449">Lipoprotein</keyword>
<dbReference type="GO" id="GO:0005186">
    <property type="term" value="F:pheromone activity"/>
    <property type="evidence" value="ECO:0007669"/>
    <property type="project" value="UniProtKB-KW"/>
</dbReference>
<evidence type="ECO:0000256" key="6">
    <source>
        <dbReference type="ARBA" id="ARBA00023289"/>
    </source>
</evidence>
<dbReference type="GO" id="GO:0030420">
    <property type="term" value="P:establishment of competence for transformation"/>
    <property type="evidence" value="ECO:0007669"/>
    <property type="project" value="UniProtKB-KW"/>
</dbReference>
<keyword evidence="2" id="KW-0964">Secreted</keyword>
<keyword evidence="6" id="KW-0636">Prenylation</keyword>
<evidence type="ECO:0000256" key="3">
    <source>
        <dbReference type="ARBA" id="ARBA00023044"/>
    </source>
</evidence>
<keyword evidence="3" id="KW-0588">Pheromone</keyword>
<dbReference type="GO" id="GO:0005576">
    <property type="term" value="C:extracellular region"/>
    <property type="evidence" value="ECO:0007669"/>
    <property type="project" value="UniProtKB-SubCell"/>
</dbReference>
<evidence type="ECO:0000256" key="5">
    <source>
        <dbReference type="ARBA" id="ARBA00023288"/>
    </source>
</evidence>
<dbReference type="RefSeq" id="WP_326122895.1">
    <property type="nucleotide sequence ID" value="NZ_JARSFG010000010.1"/>
</dbReference>
<reference evidence="10 11" key="1">
    <citation type="submission" date="2023-03" db="EMBL/GenBank/DDBJ databases">
        <title>Bacillus Genome Sequencing.</title>
        <authorList>
            <person name="Dunlap C."/>
        </authorList>
    </citation>
    <scope>NUCLEOTIDE SEQUENCE [LARGE SCALE GENOMIC DNA]</scope>
    <source>
        <strain evidence="10 11">B-59205</strain>
    </source>
</reference>
<protein>
    <recommendedName>
        <fullName evidence="8">ComX pheromone</fullName>
    </recommendedName>
    <alternativeName>
        <fullName evidence="9">Competence pheromone</fullName>
    </alternativeName>
</protein>
<dbReference type="AlphaFoldDB" id="A0AAW9NPE9"/>
<evidence type="ECO:0000256" key="8">
    <source>
        <dbReference type="ARBA" id="ARBA00029545"/>
    </source>
</evidence>
<keyword evidence="11" id="KW-1185">Reference proteome</keyword>
<comment type="caution">
    <text evidence="10">The sequence shown here is derived from an EMBL/GenBank/DDBJ whole genome shotgun (WGS) entry which is preliminary data.</text>
</comment>
<evidence type="ECO:0000256" key="4">
    <source>
        <dbReference type="ARBA" id="ARBA00023287"/>
    </source>
</evidence>
<evidence type="ECO:0000256" key="1">
    <source>
        <dbReference type="ARBA" id="ARBA00004613"/>
    </source>
</evidence>